<dbReference type="Proteomes" id="UP000663856">
    <property type="component" value="Unassembled WGS sequence"/>
</dbReference>
<dbReference type="Proteomes" id="UP000663855">
    <property type="component" value="Unassembled WGS sequence"/>
</dbReference>
<dbReference type="GO" id="GO:0036157">
    <property type="term" value="C:outer dynein arm"/>
    <property type="evidence" value="ECO:0007669"/>
    <property type="project" value="TreeGrafter"/>
</dbReference>
<keyword evidence="6" id="KW-0677">Repeat</keyword>
<comment type="subcellular location">
    <subcellularLocation>
        <location evidence="1">Cytoplasm</location>
        <location evidence="1">Cytoskeleton</location>
        <location evidence="1">Cilium axoneme</location>
    </subcellularLocation>
</comment>
<evidence type="ECO:0000256" key="9">
    <source>
        <dbReference type="ARBA" id="ARBA00023212"/>
    </source>
</evidence>
<dbReference type="GO" id="GO:0045503">
    <property type="term" value="F:dynein light chain binding"/>
    <property type="evidence" value="ECO:0007669"/>
    <property type="project" value="TreeGrafter"/>
</dbReference>
<keyword evidence="3" id="KW-0963">Cytoplasm</keyword>
<evidence type="ECO:0000313" key="15">
    <source>
        <dbReference type="EMBL" id="CAF2151457.1"/>
    </source>
</evidence>
<dbReference type="InterPro" id="IPR050687">
    <property type="entry name" value="Dynein_IC"/>
</dbReference>
<feature type="region of interest" description="Disordered" evidence="12">
    <location>
        <begin position="693"/>
        <end position="713"/>
    </location>
</feature>
<evidence type="ECO:0000313" key="16">
    <source>
        <dbReference type="EMBL" id="CAF2159468.1"/>
    </source>
</evidence>
<organism evidence="16 17">
    <name type="scientific">Rotaria magnacalcarata</name>
    <dbReference type="NCBI Taxonomy" id="392030"/>
    <lineage>
        <taxon>Eukaryota</taxon>
        <taxon>Metazoa</taxon>
        <taxon>Spiralia</taxon>
        <taxon>Gnathifera</taxon>
        <taxon>Rotifera</taxon>
        <taxon>Eurotatoria</taxon>
        <taxon>Bdelloidea</taxon>
        <taxon>Philodinida</taxon>
        <taxon>Philodinidae</taxon>
        <taxon>Rotaria</taxon>
    </lineage>
</organism>
<keyword evidence="7" id="KW-0243">Dynein</keyword>
<evidence type="ECO:0000256" key="11">
    <source>
        <dbReference type="PROSITE-ProRule" id="PRU00221"/>
    </source>
</evidence>
<accession>A0A816YHZ2</accession>
<dbReference type="FunFam" id="2.130.10.10:FF:000349">
    <property type="entry name" value="Dynein axonemal intermediate chain 1"/>
    <property type="match status" value="1"/>
</dbReference>
<feature type="region of interest" description="Disordered" evidence="12">
    <location>
        <begin position="1"/>
        <end position="42"/>
    </location>
</feature>
<dbReference type="PROSITE" id="PS50082">
    <property type="entry name" value="WD_REPEATS_2"/>
    <property type="match status" value="1"/>
</dbReference>
<dbReference type="Proteomes" id="UP000663834">
    <property type="component" value="Unassembled WGS sequence"/>
</dbReference>
<dbReference type="GO" id="GO:0036158">
    <property type="term" value="P:outer dynein arm assembly"/>
    <property type="evidence" value="ECO:0007669"/>
    <property type="project" value="TreeGrafter"/>
</dbReference>
<evidence type="ECO:0000256" key="12">
    <source>
        <dbReference type="SAM" id="MobiDB-lite"/>
    </source>
</evidence>
<dbReference type="Gene3D" id="2.130.10.10">
    <property type="entry name" value="YVTN repeat-like/Quinoprotein amine dehydrogenase"/>
    <property type="match status" value="1"/>
</dbReference>
<dbReference type="PANTHER" id="PTHR12442:SF11">
    <property type="entry name" value="DYNEIN AXONEMAL INTERMEDIATE CHAIN 1"/>
    <property type="match status" value="1"/>
</dbReference>
<dbReference type="EMBL" id="CAJNOV010019183">
    <property type="protein sequence ID" value="CAF1628722.1"/>
    <property type="molecule type" value="Genomic_DNA"/>
</dbReference>
<dbReference type="GO" id="GO:0045504">
    <property type="term" value="F:dynein heavy chain binding"/>
    <property type="evidence" value="ECO:0007669"/>
    <property type="project" value="TreeGrafter"/>
</dbReference>
<dbReference type="AlphaFoldDB" id="A0A816YHZ2"/>
<evidence type="ECO:0000256" key="8">
    <source>
        <dbReference type="ARBA" id="ARBA00023175"/>
    </source>
</evidence>
<keyword evidence="10" id="KW-0966">Cell projection</keyword>
<dbReference type="FunFam" id="2.130.10.10:FF:000251">
    <property type="entry name" value="Dynein axonemal intermediate chain 1"/>
    <property type="match status" value="1"/>
</dbReference>
<evidence type="ECO:0000256" key="10">
    <source>
        <dbReference type="ARBA" id="ARBA00023273"/>
    </source>
</evidence>
<evidence type="ECO:0008006" key="18">
    <source>
        <dbReference type="Google" id="ProtNLM"/>
    </source>
</evidence>
<feature type="region of interest" description="Disordered" evidence="12">
    <location>
        <begin position="141"/>
        <end position="210"/>
    </location>
</feature>
<evidence type="ECO:0000256" key="2">
    <source>
        <dbReference type="ARBA" id="ARBA00011059"/>
    </source>
</evidence>
<name>A0A816YHZ2_9BILA</name>
<dbReference type="InterPro" id="IPR036322">
    <property type="entry name" value="WD40_repeat_dom_sf"/>
</dbReference>
<dbReference type="Proteomes" id="UP000663824">
    <property type="component" value="Unassembled WGS sequence"/>
</dbReference>
<evidence type="ECO:0000256" key="3">
    <source>
        <dbReference type="ARBA" id="ARBA00022490"/>
    </source>
</evidence>
<dbReference type="EMBL" id="CAJNRE010017984">
    <property type="protein sequence ID" value="CAF2159468.1"/>
    <property type="molecule type" value="Genomic_DNA"/>
</dbReference>
<evidence type="ECO:0000313" key="17">
    <source>
        <dbReference type="Proteomes" id="UP000663824"/>
    </source>
</evidence>
<feature type="compositionally biased region" description="Polar residues" evidence="12">
    <location>
        <begin position="21"/>
        <end position="30"/>
    </location>
</feature>
<evidence type="ECO:0000256" key="1">
    <source>
        <dbReference type="ARBA" id="ARBA00004430"/>
    </source>
</evidence>
<dbReference type="EMBL" id="CAJNRF010013738">
    <property type="protein sequence ID" value="CAF2151457.1"/>
    <property type="molecule type" value="Genomic_DNA"/>
</dbReference>
<feature type="repeat" description="WD" evidence="11">
    <location>
        <begin position="532"/>
        <end position="574"/>
    </location>
</feature>
<feature type="compositionally biased region" description="Basic and acidic residues" evidence="12">
    <location>
        <begin position="231"/>
        <end position="252"/>
    </location>
</feature>
<keyword evidence="5" id="KW-0493">Microtubule</keyword>
<evidence type="ECO:0000256" key="6">
    <source>
        <dbReference type="ARBA" id="ARBA00022737"/>
    </source>
</evidence>
<keyword evidence="4 11" id="KW-0853">WD repeat</keyword>
<protein>
    <recommendedName>
        <fullName evidence="18">Dynein intermediate chain 1, axonemal</fullName>
    </recommendedName>
</protein>
<dbReference type="Pfam" id="PF00400">
    <property type="entry name" value="WD40"/>
    <property type="match status" value="2"/>
</dbReference>
<dbReference type="GO" id="GO:0003002">
    <property type="term" value="P:regionalization"/>
    <property type="evidence" value="ECO:0007669"/>
    <property type="project" value="UniProtKB-ARBA"/>
</dbReference>
<dbReference type="InterPro" id="IPR001680">
    <property type="entry name" value="WD40_rpt"/>
</dbReference>
<evidence type="ECO:0000313" key="13">
    <source>
        <dbReference type="EMBL" id="CAF1255431.1"/>
    </source>
</evidence>
<sequence>MPPKAAPERKQTVAGVATVQRRLSQSNRGSITDARDDDQELGNMPTNYMGEHNFFGRQEDQLKLTDAELNEEHTRILTARNPQAAENIVRFSHKERMYKLIPHVDQLAVHFQLDSHLVHKESEEGKRQLMLDSEGLKIQEAEVTTSAAGPDGETSKEGEDDDEDKTKKTTESAGKSKKLTNQFNFSERASQTYNNPSRDRETFVEQTQRASITDNVSQWSISDAYSEDFEQQQKAKEKEQKKLTVKKEDDRKKRSVVADQHGTDDITKLSRSKSASLSLKIIERMINQNTFDAIAQDFKYWEDAADEYREQDGSLLPLWLFQYSMVKKLACTNLTWNSRYNDLFAVAFGSYDFLKQSRGMFVIYSMKNPSFPENIFSTDSGVMSLDFHPHYANLLCCGFYDGSVAVYNIADENKQPKYQSTSRNGKHTDPVWQVSWQKDDLDNNLNFFSVSSDGRVVCWTLIKNDLTYTDVVQLKLEKPANQTEEGLPLISLGCGTCFDFNQQQDYLFIVGTEEGKIHKCSKSYNNQFLDTFDAHHMAVYAVRWNKFHPKVFASCSADWSVKIWDINYKDPLFVYDLGSPVGDVIWAPYSSTVFAACTADGKVYVFDLNVNKYEPLCEQMVVQKKRTKLTHITFNQHYPILLAGDDRGNITSLKLSPNLRKRPKAKKGQETTDGPEAEVAKLEKILSLIRDPDDVRNKSTAQKGATNAVSGAN</sequence>
<dbReference type="InterPro" id="IPR015943">
    <property type="entry name" value="WD40/YVTN_repeat-like_dom_sf"/>
</dbReference>
<evidence type="ECO:0000313" key="14">
    <source>
        <dbReference type="EMBL" id="CAF1628722.1"/>
    </source>
</evidence>
<dbReference type="PROSITE" id="PS50294">
    <property type="entry name" value="WD_REPEATS_REGION"/>
    <property type="match status" value="1"/>
</dbReference>
<comment type="similarity">
    <text evidence="2">Belongs to the dynein intermediate chain family.</text>
</comment>
<dbReference type="OrthoDB" id="10261376at2759"/>
<reference evidence="16" key="1">
    <citation type="submission" date="2021-02" db="EMBL/GenBank/DDBJ databases">
        <authorList>
            <person name="Nowell W R."/>
        </authorList>
    </citation>
    <scope>NUCLEOTIDE SEQUENCE</scope>
</reference>
<dbReference type="SUPFAM" id="SSF50978">
    <property type="entry name" value="WD40 repeat-like"/>
    <property type="match status" value="1"/>
</dbReference>
<comment type="caution">
    <text evidence="16">The sequence shown here is derived from an EMBL/GenBank/DDBJ whole genome shotgun (WGS) entry which is preliminary data.</text>
</comment>
<feature type="compositionally biased region" description="Polar residues" evidence="12">
    <location>
        <begin position="179"/>
        <end position="196"/>
    </location>
</feature>
<dbReference type="GO" id="GO:0003341">
    <property type="term" value="P:cilium movement"/>
    <property type="evidence" value="ECO:0007669"/>
    <property type="project" value="TreeGrafter"/>
</dbReference>
<feature type="compositionally biased region" description="Basic and acidic residues" evidence="12">
    <location>
        <begin position="1"/>
        <end position="11"/>
    </location>
</feature>
<dbReference type="EMBL" id="CAJNOW010000155">
    <property type="protein sequence ID" value="CAF1255431.1"/>
    <property type="molecule type" value="Genomic_DNA"/>
</dbReference>
<evidence type="ECO:0000256" key="5">
    <source>
        <dbReference type="ARBA" id="ARBA00022701"/>
    </source>
</evidence>
<keyword evidence="9" id="KW-0206">Cytoskeleton</keyword>
<evidence type="ECO:0000256" key="7">
    <source>
        <dbReference type="ARBA" id="ARBA00023017"/>
    </source>
</evidence>
<dbReference type="GO" id="GO:0005874">
    <property type="term" value="C:microtubule"/>
    <property type="evidence" value="ECO:0007669"/>
    <property type="project" value="UniProtKB-KW"/>
</dbReference>
<gene>
    <name evidence="14" type="ORF">CJN711_LOCUS39093</name>
    <name evidence="13" type="ORF">KQP761_LOCUS2514</name>
    <name evidence="16" type="ORF">MBJ925_LOCUS32881</name>
    <name evidence="15" type="ORF">WKI299_LOCUS30380</name>
</gene>
<evidence type="ECO:0000256" key="4">
    <source>
        <dbReference type="ARBA" id="ARBA00022574"/>
    </source>
</evidence>
<dbReference type="PANTHER" id="PTHR12442">
    <property type="entry name" value="DYNEIN INTERMEDIATE CHAIN"/>
    <property type="match status" value="1"/>
</dbReference>
<keyword evidence="8" id="KW-0505">Motor protein</keyword>
<feature type="region of interest" description="Disordered" evidence="12">
    <location>
        <begin position="657"/>
        <end position="676"/>
    </location>
</feature>
<proteinExistence type="inferred from homology"/>
<feature type="region of interest" description="Disordered" evidence="12">
    <location>
        <begin position="230"/>
        <end position="260"/>
    </location>
</feature>
<feature type="compositionally biased region" description="Polar residues" evidence="12">
    <location>
        <begin position="698"/>
        <end position="713"/>
    </location>
</feature>
<dbReference type="SMART" id="SM00320">
    <property type="entry name" value="WD40"/>
    <property type="match status" value="4"/>
</dbReference>